<dbReference type="AlphaFoldDB" id="A0A2V0NM17"/>
<name>A0A2V0NM17_9CHLO</name>
<comment type="caution">
    <text evidence="2">The sequence shown here is derived from an EMBL/GenBank/DDBJ whole genome shotgun (WGS) entry which is preliminary data.</text>
</comment>
<evidence type="ECO:0000313" key="3">
    <source>
        <dbReference type="Proteomes" id="UP000247498"/>
    </source>
</evidence>
<proteinExistence type="predicted"/>
<feature type="signal peptide" evidence="1">
    <location>
        <begin position="1"/>
        <end position="37"/>
    </location>
</feature>
<dbReference type="InParanoid" id="A0A2V0NM17"/>
<sequence>MGAAGVGERTLRRQPAAARAVVPAALLLLLACRAADGAIVRSDNSALCQTNLAACERQCATVGGQYTFQCDSGGTFDRPTSTCQCVRTPTGLANSEARFQLVAHSPPASCPGQTWFFECAQNAAARVVGGAFLLGAAAPVPAAAAPVAAAPVAPAPALAAGSTLGAAASYAAPVPRPRAADGADDATQGVFTGSAATAARQQDGGVSAVGTLNMGGGAPTAAGAGAGFGAAGPAAAAPFPAAAAGPAAAPGFMGRRLQQLGAAAPGATLGAAPGATLGAAPGATLGAAAAPLPGAAPQPGYAAAAAAQPGYAAAAAPQPGYASAAAAAPQAAYAAAAAPAARGACSQVAQGVATSLTTATIMAPGIRDFVTARTSGNDTLTIQLASPACSATFKLVNGSFLALRSAPPPPDAAADAAAAAAAAAPNATAAAPAASSAGAARGAWAAAAAACAAALLSVL</sequence>
<dbReference type="OrthoDB" id="10656373at2759"/>
<dbReference type="EMBL" id="BDRX01000005">
    <property type="protein sequence ID" value="GBF88494.1"/>
    <property type="molecule type" value="Genomic_DNA"/>
</dbReference>
<gene>
    <name evidence="2" type="ORF">Rsub_01207</name>
</gene>
<evidence type="ECO:0000313" key="2">
    <source>
        <dbReference type="EMBL" id="GBF88494.1"/>
    </source>
</evidence>
<reference evidence="2 3" key="1">
    <citation type="journal article" date="2018" name="Sci. Rep.">
        <title>Raphidocelis subcapitata (=Pseudokirchneriella subcapitata) provides an insight into genome evolution and environmental adaptations in the Sphaeropleales.</title>
        <authorList>
            <person name="Suzuki S."/>
            <person name="Yamaguchi H."/>
            <person name="Nakajima N."/>
            <person name="Kawachi M."/>
        </authorList>
    </citation>
    <scope>NUCLEOTIDE SEQUENCE [LARGE SCALE GENOMIC DNA]</scope>
    <source>
        <strain evidence="2 3">NIES-35</strain>
    </source>
</reference>
<dbReference type="Proteomes" id="UP000247498">
    <property type="component" value="Unassembled WGS sequence"/>
</dbReference>
<evidence type="ECO:0000256" key="1">
    <source>
        <dbReference type="SAM" id="SignalP"/>
    </source>
</evidence>
<keyword evidence="3" id="KW-1185">Reference proteome</keyword>
<protein>
    <recommendedName>
        <fullName evidence="4">Chitin-binding type-2 domain-containing protein</fullName>
    </recommendedName>
</protein>
<organism evidence="2 3">
    <name type="scientific">Raphidocelis subcapitata</name>
    <dbReference type="NCBI Taxonomy" id="307507"/>
    <lineage>
        <taxon>Eukaryota</taxon>
        <taxon>Viridiplantae</taxon>
        <taxon>Chlorophyta</taxon>
        <taxon>core chlorophytes</taxon>
        <taxon>Chlorophyceae</taxon>
        <taxon>CS clade</taxon>
        <taxon>Sphaeropleales</taxon>
        <taxon>Selenastraceae</taxon>
        <taxon>Raphidocelis</taxon>
    </lineage>
</organism>
<accession>A0A2V0NM17</accession>
<keyword evidence="1" id="KW-0732">Signal</keyword>
<evidence type="ECO:0008006" key="4">
    <source>
        <dbReference type="Google" id="ProtNLM"/>
    </source>
</evidence>
<feature type="chain" id="PRO_5015911402" description="Chitin-binding type-2 domain-containing protein" evidence="1">
    <location>
        <begin position="38"/>
        <end position="459"/>
    </location>
</feature>